<accession>A0A5C1QFX7</accession>
<gene>
    <name evidence="1" type="ORF">EW093_17065</name>
</gene>
<proteinExistence type="predicted"/>
<protein>
    <submittedName>
        <fullName evidence="1">Uncharacterized protein</fullName>
    </submittedName>
</protein>
<keyword evidence="2" id="KW-1185">Reference proteome</keyword>
<organism evidence="1 2">
    <name type="scientific">Thiospirochaeta perfilievii</name>
    <dbReference type="NCBI Taxonomy" id="252967"/>
    <lineage>
        <taxon>Bacteria</taxon>
        <taxon>Pseudomonadati</taxon>
        <taxon>Spirochaetota</taxon>
        <taxon>Spirochaetia</taxon>
        <taxon>Spirochaetales</taxon>
        <taxon>Spirochaetaceae</taxon>
        <taxon>Thiospirochaeta</taxon>
    </lineage>
</organism>
<dbReference type="RefSeq" id="WP_149569647.1">
    <property type="nucleotide sequence ID" value="NZ_CP035808.1"/>
</dbReference>
<name>A0A5C1QFX7_9SPIO</name>
<keyword evidence="1" id="KW-0614">Plasmid</keyword>
<dbReference type="EMBL" id="CP035808">
    <property type="protein sequence ID" value="QEN06421.1"/>
    <property type="molecule type" value="Genomic_DNA"/>
</dbReference>
<dbReference type="Proteomes" id="UP000323824">
    <property type="component" value="Plasmid pSpe"/>
</dbReference>
<evidence type="ECO:0000313" key="1">
    <source>
        <dbReference type="EMBL" id="QEN06421.1"/>
    </source>
</evidence>
<dbReference type="AlphaFoldDB" id="A0A5C1QFX7"/>
<geneLocation type="plasmid" evidence="2">
    <name>pspe</name>
</geneLocation>
<dbReference type="KEGG" id="sper:EW093_17065"/>
<reference evidence="1 2" key="1">
    <citation type="submission" date="2019-02" db="EMBL/GenBank/DDBJ databases">
        <authorList>
            <person name="Fomenkov A."/>
            <person name="Dubinina G."/>
            <person name="Grabovich M."/>
            <person name="Vincze T."/>
            <person name="Roberts R.J."/>
        </authorList>
    </citation>
    <scope>NUCLEOTIDE SEQUENCE [LARGE SCALE GENOMIC DNA]</scope>
    <source>
        <strain evidence="1 2">P</strain>
        <plasmid evidence="2">pspe</plasmid>
    </source>
</reference>
<reference evidence="1 2" key="2">
    <citation type="submission" date="2019-09" db="EMBL/GenBank/DDBJ databases">
        <title>Complete Genome Sequence and Methylome Analysis of free living Spirochaetas.</title>
        <authorList>
            <person name="Leshcheva N."/>
            <person name="Mikheeva N."/>
        </authorList>
    </citation>
    <scope>NUCLEOTIDE SEQUENCE [LARGE SCALE GENOMIC DNA]</scope>
    <source>
        <strain evidence="1 2">P</strain>
        <plasmid evidence="2">pspe</plasmid>
    </source>
</reference>
<sequence length="226" mass="26692">MEKAIKLKTPDLYFLLHKKAYELALDNNNWNLLIDKQQEKPTRIISPAYKELLQVANKLNNVVDDYIKEAGKQKLKPKLLKKIPIISTPVIAVHYYCNTTFTKHIVNTSPDSLFERVTKNINIKKMYNPNIHDIDKDRFLSDYECLLKKLNGRNLFQRPASNAWRITVHYNDNSREIFQYRRGLALILPEDTPQNIVIPFRKNIKERTSKYNYISFCELDNLCYIN</sequence>
<evidence type="ECO:0000313" key="2">
    <source>
        <dbReference type="Proteomes" id="UP000323824"/>
    </source>
</evidence>